<evidence type="ECO:0000313" key="3">
    <source>
        <dbReference type="Proteomes" id="UP001419268"/>
    </source>
</evidence>
<accession>A0AAP0HY01</accession>
<name>A0AAP0HY01_9MAGN</name>
<evidence type="ECO:0000256" key="1">
    <source>
        <dbReference type="SAM" id="MobiDB-lite"/>
    </source>
</evidence>
<reference evidence="2 3" key="1">
    <citation type="submission" date="2024-01" db="EMBL/GenBank/DDBJ databases">
        <title>Genome assemblies of Stephania.</title>
        <authorList>
            <person name="Yang L."/>
        </authorList>
    </citation>
    <scope>NUCLEOTIDE SEQUENCE [LARGE SCALE GENOMIC DNA]</scope>
    <source>
        <strain evidence="2">JXDWG</strain>
        <tissue evidence="2">Leaf</tissue>
    </source>
</reference>
<proteinExistence type="predicted"/>
<feature type="compositionally biased region" description="Polar residues" evidence="1">
    <location>
        <begin position="46"/>
        <end position="61"/>
    </location>
</feature>
<protein>
    <submittedName>
        <fullName evidence="2">Uncharacterized protein</fullName>
    </submittedName>
</protein>
<keyword evidence="3" id="KW-1185">Reference proteome</keyword>
<dbReference type="EMBL" id="JBBNAG010000010">
    <property type="protein sequence ID" value="KAK9100589.1"/>
    <property type="molecule type" value="Genomic_DNA"/>
</dbReference>
<comment type="caution">
    <text evidence="2">The sequence shown here is derived from an EMBL/GenBank/DDBJ whole genome shotgun (WGS) entry which is preliminary data.</text>
</comment>
<evidence type="ECO:0000313" key="2">
    <source>
        <dbReference type="EMBL" id="KAK9100589.1"/>
    </source>
</evidence>
<feature type="region of interest" description="Disordered" evidence="1">
    <location>
        <begin position="30"/>
        <end position="61"/>
    </location>
</feature>
<organism evidence="2 3">
    <name type="scientific">Stephania cephalantha</name>
    <dbReference type="NCBI Taxonomy" id="152367"/>
    <lineage>
        <taxon>Eukaryota</taxon>
        <taxon>Viridiplantae</taxon>
        <taxon>Streptophyta</taxon>
        <taxon>Embryophyta</taxon>
        <taxon>Tracheophyta</taxon>
        <taxon>Spermatophyta</taxon>
        <taxon>Magnoliopsida</taxon>
        <taxon>Ranunculales</taxon>
        <taxon>Menispermaceae</taxon>
        <taxon>Menispermoideae</taxon>
        <taxon>Cissampelideae</taxon>
        <taxon>Stephania</taxon>
    </lineage>
</organism>
<dbReference type="Proteomes" id="UP001419268">
    <property type="component" value="Unassembled WGS sequence"/>
</dbReference>
<gene>
    <name evidence="2" type="ORF">Scep_024019</name>
</gene>
<dbReference type="AlphaFoldDB" id="A0AAP0HY01"/>
<sequence length="61" mass="7013">MYISLILICRVEISLIICINKRNQLNITKKKDNQHRGSKTLFIYNSPRNGTSSTECLSTLK</sequence>